<dbReference type="Proteomes" id="UP000019384">
    <property type="component" value="Unassembled WGS sequence"/>
</dbReference>
<keyword evidence="2" id="KW-1185">Reference proteome</keyword>
<name>W6MJH9_9ASCO</name>
<proteinExistence type="predicted"/>
<dbReference type="HOGENOM" id="CLU_2237006_0_0_1"/>
<organism evidence="1 2">
    <name type="scientific">Kuraishia capsulata CBS 1993</name>
    <dbReference type="NCBI Taxonomy" id="1382522"/>
    <lineage>
        <taxon>Eukaryota</taxon>
        <taxon>Fungi</taxon>
        <taxon>Dikarya</taxon>
        <taxon>Ascomycota</taxon>
        <taxon>Saccharomycotina</taxon>
        <taxon>Pichiomycetes</taxon>
        <taxon>Pichiales</taxon>
        <taxon>Pichiaceae</taxon>
        <taxon>Kuraishia</taxon>
    </lineage>
</organism>
<dbReference type="GeneID" id="34520082"/>
<dbReference type="EMBL" id="HG793127">
    <property type="protein sequence ID" value="CDK26694.1"/>
    <property type="molecule type" value="Genomic_DNA"/>
</dbReference>
<protein>
    <submittedName>
        <fullName evidence="1">Uncharacterized protein</fullName>
    </submittedName>
</protein>
<accession>W6MJH9</accession>
<evidence type="ECO:0000313" key="2">
    <source>
        <dbReference type="Proteomes" id="UP000019384"/>
    </source>
</evidence>
<gene>
    <name evidence="1" type="ORF">KUCA_T00002668001</name>
</gene>
<reference evidence="1" key="1">
    <citation type="submission" date="2013-12" db="EMBL/GenBank/DDBJ databases">
        <authorList>
            <person name="Genoscope - CEA"/>
        </authorList>
    </citation>
    <scope>NUCLEOTIDE SEQUENCE</scope>
    <source>
        <strain evidence="1">CBS 1993</strain>
    </source>
</reference>
<sequence>MDLGTCRWSKSDHGWNLLRNEEIILKNLQIPFRSSFFVLPLLVNLQIILKSQPKAALLWIACRSTGMQPEHHRSGLCSSAPPIASTSNDFLHDYAFPHDLPPRHC</sequence>
<dbReference type="RefSeq" id="XP_022458694.1">
    <property type="nucleotide sequence ID" value="XM_022602939.1"/>
</dbReference>
<reference evidence="1" key="2">
    <citation type="submission" date="2014-02" db="EMBL/GenBank/DDBJ databases">
        <title>Complete DNA sequence of /Kuraishia capsulata/ illustrates novel genomic features among budding yeasts (/Saccharomycotina/).</title>
        <authorList>
            <person name="Morales L."/>
            <person name="Noel B."/>
            <person name="Porcel B."/>
            <person name="Marcet-Houben M."/>
            <person name="Hullo M-F."/>
            <person name="Sacerdot C."/>
            <person name="Tekaia F."/>
            <person name="Leh-Louis V."/>
            <person name="Despons L."/>
            <person name="Khanna V."/>
            <person name="Aury J-M."/>
            <person name="Barbe V."/>
            <person name="Couloux A."/>
            <person name="Labadie K."/>
            <person name="Pelletier E."/>
            <person name="Souciet J-L."/>
            <person name="Boekhout T."/>
            <person name="Gabaldon T."/>
            <person name="Wincker P."/>
            <person name="Dujon B."/>
        </authorList>
    </citation>
    <scope>NUCLEOTIDE SEQUENCE</scope>
    <source>
        <strain evidence="1">CBS 1993</strain>
    </source>
</reference>
<dbReference type="AlphaFoldDB" id="W6MJH9"/>
<evidence type="ECO:0000313" key="1">
    <source>
        <dbReference type="EMBL" id="CDK26694.1"/>
    </source>
</evidence>